<dbReference type="CDD" id="cd16982">
    <property type="entry name" value="CID_Pcf11"/>
    <property type="match status" value="1"/>
</dbReference>
<feature type="compositionally biased region" description="Basic and acidic residues" evidence="1">
    <location>
        <begin position="526"/>
        <end position="542"/>
    </location>
</feature>
<dbReference type="EMBL" id="JADGKB010000012">
    <property type="protein sequence ID" value="KAJ3260271.1"/>
    <property type="molecule type" value="Genomic_DNA"/>
</dbReference>
<sequence>MDALKNQYLNSLRELTFNSKPIITNLTIIAEENLSNAHVIVQAIEQQISNVQPAFVIPLLYLMDSILKNVGKGYIAAFQKNLVRVFSDAYAKVNDADKARFQTWKATPGGYLFPSHVIAGIERAINVANLPPVGYVMNNGQKPPAAASVRPAVPQPVLNQAQVLQRLTALLAQKNALLLANPNNYQLGTEINVLTQLLQVVQTTTLDPNTLASINSKIDSIAPTVNSIPPNILPTAPARPAIHHPSPAMPTPSIPSIPIGTTIGLSGGVGLGSNGVAGLGSNGLGVPTLGSSAGLGSMTVGSAPGLLGQSIAPKTSGLGILPNSINPSLLANINSSALNGLLSTLNPSTLLSMTNSDQKVPVIQLTQSDITKPIKNLYNVLYDDIELQCKQCALRFPGENGKEELTAHLDWHFRKNRRKHEKKKTSSREWYLTEPEWVIEQPIEPTENQVAPVFFDQPEEQEVEVQSCIPTTDPINKCEICKETIEKFYDDDNDGWMLRGAVKVNDLFYHQTCYNDKQDTPSLPKRTLDSDDMEPSKKIRVQ</sequence>
<dbReference type="Pfam" id="PF04818">
    <property type="entry name" value="CID"/>
    <property type="match status" value="1"/>
</dbReference>
<dbReference type="SMART" id="SM00582">
    <property type="entry name" value="RPR"/>
    <property type="match status" value="1"/>
</dbReference>
<evidence type="ECO:0000313" key="4">
    <source>
        <dbReference type="Proteomes" id="UP001210925"/>
    </source>
</evidence>
<accession>A0AAD5UPA9</accession>
<dbReference type="Proteomes" id="UP001210925">
    <property type="component" value="Unassembled WGS sequence"/>
</dbReference>
<name>A0AAD5UPA9_9FUNG</name>
<reference evidence="3" key="1">
    <citation type="submission" date="2020-05" db="EMBL/GenBank/DDBJ databases">
        <title>Phylogenomic resolution of chytrid fungi.</title>
        <authorList>
            <person name="Stajich J.E."/>
            <person name="Amses K."/>
            <person name="Simmons R."/>
            <person name="Seto K."/>
            <person name="Myers J."/>
            <person name="Bonds A."/>
            <person name="Quandt C.A."/>
            <person name="Barry K."/>
            <person name="Liu P."/>
            <person name="Grigoriev I."/>
            <person name="Longcore J.E."/>
            <person name="James T.Y."/>
        </authorList>
    </citation>
    <scope>NUCLEOTIDE SEQUENCE</scope>
    <source>
        <strain evidence="3">PLAUS21</strain>
    </source>
</reference>
<organism evidence="3 4">
    <name type="scientific">Boothiomyces macroporosus</name>
    <dbReference type="NCBI Taxonomy" id="261099"/>
    <lineage>
        <taxon>Eukaryota</taxon>
        <taxon>Fungi</taxon>
        <taxon>Fungi incertae sedis</taxon>
        <taxon>Chytridiomycota</taxon>
        <taxon>Chytridiomycota incertae sedis</taxon>
        <taxon>Chytridiomycetes</taxon>
        <taxon>Rhizophydiales</taxon>
        <taxon>Terramycetaceae</taxon>
        <taxon>Boothiomyces</taxon>
    </lineage>
</organism>
<dbReference type="Gene3D" id="1.25.40.90">
    <property type="match status" value="1"/>
</dbReference>
<dbReference type="PROSITE" id="PS51391">
    <property type="entry name" value="CID"/>
    <property type="match status" value="1"/>
</dbReference>
<dbReference type="InterPro" id="IPR006569">
    <property type="entry name" value="CID_dom"/>
</dbReference>
<dbReference type="InterPro" id="IPR045154">
    <property type="entry name" value="PCF11-like"/>
</dbReference>
<evidence type="ECO:0000313" key="3">
    <source>
        <dbReference type="EMBL" id="KAJ3260271.1"/>
    </source>
</evidence>
<protein>
    <recommendedName>
        <fullName evidence="2">CID domain-containing protein</fullName>
    </recommendedName>
</protein>
<feature type="domain" description="CID" evidence="2">
    <location>
        <begin position="1"/>
        <end position="129"/>
    </location>
</feature>
<dbReference type="InterPro" id="IPR047415">
    <property type="entry name" value="Pcf11_CID"/>
</dbReference>
<dbReference type="GO" id="GO:0005849">
    <property type="term" value="C:mRNA cleavage factor complex"/>
    <property type="evidence" value="ECO:0007669"/>
    <property type="project" value="TreeGrafter"/>
</dbReference>
<dbReference type="PANTHER" id="PTHR15921:SF3">
    <property type="entry name" value="PRE-MRNA CLEAVAGE COMPLEX 2 PROTEIN PCF11"/>
    <property type="match status" value="1"/>
</dbReference>
<feature type="region of interest" description="Disordered" evidence="1">
    <location>
        <begin position="517"/>
        <end position="542"/>
    </location>
</feature>
<dbReference type="GO" id="GO:0006369">
    <property type="term" value="P:termination of RNA polymerase II transcription"/>
    <property type="evidence" value="ECO:0007669"/>
    <property type="project" value="InterPro"/>
</dbReference>
<dbReference type="GO" id="GO:0031124">
    <property type="term" value="P:mRNA 3'-end processing"/>
    <property type="evidence" value="ECO:0007669"/>
    <property type="project" value="InterPro"/>
</dbReference>
<dbReference type="AlphaFoldDB" id="A0AAD5UPA9"/>
<dbReference type="SUPFAM" id="SSF48464">
    <property type="entry name" value="ENTH/VHS domain"/>
    <property type="match status" value="1"/>
</dbReference>
<dbReference type="Pfam" id="PF21936">
    <property type="entry name" value="Pcf11_C"/>
    <property type="match status" value="1"/>
</dbReference>
<gene>
    <name evidence="3" type="ORF">HK103_000906</name>
</gene>
<dbReference type="InterPro" id="IPR054127">
    <property type="entry name" value="Pcf11_C"/>
</dbReference>
<evidence type="ECO:0000259" key="2">
    <source>
        <dbReference type="PROSITE" id="PS51391"/>
    </source>
</evidence>
<dbReference type="InterPro" id="IPR008942">
    <property type="entry name" value="ENTH_VHS"/>
</dbReference>
<proteinExistence type="predicted"/>
<dbReference type="GO" id="GO:0005737">
    <property type="term" value="C:cytoplasm"/>
    <property type="evidence" value="ECO:0007669"/>
    <property type="project" value="TreeGrafter"/>
</dbReference>
<evidence type="ECO:0000256" key="1">
    <source>
        <dbReference type="SAM" id="MobiDB-lite"/>
    </source>
</evidence>
<comment type="caution">
    <text evidence="3">The sequence shown here is derived from an EMBL/GenBank/DDBJ whole genome shotgun (WGS) entry which is preliminary data.</text>
</comment>
<dbReference type="GO" id="GO:0000993">
    <property type="term" value="F:RNA polymerase II complex binding"/>
    <property type="evidence" value="ECO:0007669"/>
    <property type="project" value="InterPro"/>
</dbReference>
<dbReference type="GO" id="GO:0003729">
    <property type="term" value="F:mRNA binding"/>
    <property type="evidence" value="ECO:0007669"/>
    <property type="project" value="InterPro"/>
</dbReference>
<keyword evidence="4" id="KW-1185">Reference proteome</keyword>
<dbReference type="PANTHER" id="PTHR15921">
    <property type="entry name" value="PRE-MRNA CLEAVAGE COMPLEX II"/>
    <property type="match status" value="1"/>
</dbReference>